<feature type="chain" id="PRO_5041391109" evidence="5">
    <location>
        <begin position="21"/>
        <end position="551"/>
    </location>
</feature>
<sequence length="551" mass="63767">MYGFEILFIILVSILNISSGKICKICSCTKSGEMIIYNCDKKFESNVTSFSVLLYLNDDNSPKNFILSNNGFTESLLEPMKNLQSLRRINLSHNFLNGSNIKIFGNMTELYELNLSFNRWTIFNTELFIDLSSLSELDISYNSIESFNVANSSKQFQLTHLHLSHNKITIITEELFKNFPLLQYIDLSFNLINSIEFHSFTNLHSLKSLMLHHNFIKILDINFPQLLKTLEVNHNNLTKFPSNLSVDFLIIDNNKISVMTVNNKNIYKQLKFLNISRNLLDSFINAEFSSLEVLDISYNKFSIIPESINAINFPKFNTLVISGNPISQLKFNAEIKLRSFVGCYLNLLTRINDDDLKLLKEYDSDCINLTICSNEKLELFDEKSVENLNLCYMDLSNNALKKISPTMRGLQENNFFKYGFNLQGNPLICDCASQWMLNDFVPKLYELNSELLTNLRCNEPPKLFNVRLVHWYKWKNQIFCDDNQTININDMGNNLTNIYTESMSSTIVIESSKTMLFAVVSCTVVFAIIVIVGLTYSLKLEYKKRRKNRRF</sequence>
<keyword evidence="4" id="KW-0472">Membrane</keyword>
<accession>A0AA39G3G1</accession>
<dbReference type="PROSITE" id="PS51450">
    <property type="entry name" value="LRR"/>
    <property type="match status" value="1"/>
</dbReference>
<proteinExistence type="predicted"/>
<dbReference type="PANTHER" id="PTHR24373">
    <property type="entry name" value="SLIT RELATED LEUCINE-RICH REPEAT NEURONAL PROTEIN"/>
    <property type="match status" value="1"/>
</dbReference>
<dbReference type="GO" id="GO:0031012">
    <property type="term" value="C:extracellular matrix"/>
    <property type="evidence" value="ECO:0007669"/>
    <property type="project" value="TreeGrafter"/>
</dbReference>
<feature type="transmembrane region" description="Helical" evidence="4">
    <location>
        <begin position="515"/>
        <end position="538"/>
    </location>
</feature>
<evidence type="ECO:0000313" key="7">
    <source>
        <dbReference type="Proteomes" id="UP001168972"/>
    </source>
</evidence>
<evidence type="ECO:0000313" key="6">
    <source>
        <dbReference type="EMBL" id="KAK0180673.1"/>
    </source>
</evidence>
<keyword evidence="4" id="KW-1133">Transmembrane helix</keyword>
<reference evidence="6" key="2">
    <citation type="submission" date="2023-03" db="EMBL/GenBank/DDBJ databases">
        <authorList>
            <person name="Inwood S.N."/>
            <person name="Skelly J.G."/>
            <person name="Guhlin J."/>
            <person name="Harrop T.W.R."/>
            <person name="Goldson S.G."/>
            <person name="Dearden P.K."/>
        </authorList>
    </citation>
    <scope>NUCLEOTIDE SEQUENCE</scope>
    <source>
        <strain evidence="6">Lincoln</strain>
        <tissue evidence="6">Whole body</tissue>
    </source>
</reference>
<keyword evidence="1" id="KW-0433">Leucine-rich repeat</keyword>
<keyword evidence="2 5" id="KW-0732">Signal</keyword>
<dbReference type="Gene3D" id="3.80.10.10">
    <property type="entry name" value="Ribonuclease Inhibitor"/>
    <property type="match status" value="4"/>
</dbReference>
<dbReference type="GO" id="GO:0005615">
    <property type="term" value="C:extracellular space"/>
    <property type="evidence" value="ECO:0007669"/>
    <property type="project" value="TreeGrafter"/>
</dbReference>
<name>A0AA39G3G1_MICHY</name>
<dbReference type="EMBL" id="JAQQBR010000002">
    <property type="protein sequence ID" value="KAK0180673.1"/>
    <property type="molecule type" value="Genomic_DNA"/>
</dbReference>
<evidence type="ECO:0000256" key="5">
    <source>
        <dbReference type="SAM" id="SignalP"/>
    </source>
</evidence>
<dbReference type="InterPro" id="IPR001611">
    <property type="entry name" value="Leu-rich_rpt"/>
</dbReference>
<dbReference type="SMART" id="SM00364">
    <property type="entry name" value="LRR_BAC"/>
    <property type="match status" value="3"/>
</dbReference>
<dbReference type="Pfam" id="PF00560">
    <property type="entry name" value="LRR_1"/>
    <property type="match status" value="1"/>
</dbReference>
<feature type="signal peptide" evidence="5">
    <location>
        <begin position="1"/>
        <end position="20"/>
    </location>
</feature>
<gene>
    <name evidence="6" type="ORF">PV327_003032</name>
</gene>
<dbReference type="SMART" id="SM00369">
    <property type="entry name" value="LRR_TYP"/>
    <property type="match status" value="8"/>
</dbReference>
<comment type="caution">
    <text evidence="6">The sequence shown here is derived from an EMBL/GenBank/DDBJ whole genome shotgun (WGS) entry which is preliminary data.</text>
</comment>
<dbReference type="PANTHER" id="PTHR24373:SF370">
    <property type="entry name" value="FISH-LIPS, ISOFORM E"/>
    <property type="match status" value="1"/>
</dbReference>
<dbReference type="AlphaFoldDB" id="A0AA39G3G1"/>
<keyword evidence="3" id="KW-0677">Repeat</keyword>
<evidence type="ECO:0000256" key="2">
    <source>
        <dbReference type="ARBA" id="ARBA00022729"/>
    </source>
</evidence>
<keyword evidence="7" id="KW-1185">Reference proteome</keyword>
<dbReference type="InterPro" id="IPR050328">
    <property type="entry name" value="Dev_Immune_Receptor"/>
</dbReference>
<reference evidence="6" key="1">
    <citation type="journal article" date="2023" name="bioRxiv">
        <title>Scaffold-level genome assemblies of two parasitoid biocontrol wasps reveal the parthenogenesis mechanism and an associated novel virus.</title>
        <authorList>
            <person name="Inwood S."/>
            <person name="Skelly J."/>
            <person name="Guhlin J."/>
            <person name="Harrop T."/>
            <person name="Goldson S."/>
            <person name="Dearden P."/>
        </authorList>
    </citation>
    <scope>NUCLEOTIDE SEQUENCE</scope>
    <source>
        <strain evidence="6">Lincoln</strain>
        <tissue evidence="6">Whole body</tissue>
    </source>
</reference>
<protein>
    <submittedName>
        <fullName evidence="6">Uncharacterized protein</fullName>
    </submittedName>
</protein>
<evidence type="ECO:0000256" key="4">
    <source>
        <dbReference type="SAM" id="Phobius"/>
    </source>
</evidence>
<dbReference type="Proteomes" id="UP001168972">
    <property type="component" value="Unassembled WGS sequence"/>
</dbReference>
<dbReference type="Pfam" id="PF13855">
    <property type="entry name" value="LRR_8"/>
    <property type="match status" value="2"/>
</dbReference>
<evidence type="ECO:0000256" key="1">
    <source>
        <dbReference type="ARBA" id="ARBA00022614"/>
    </source>
</evidence>
<dbReference type="InterPro" id="IPR032675">
    <property type="entry name" value="LRR_dom_sf"/>
</dbReference>
<evidence type="ECO:0000256" key="3">
    <source>
        <dbReference type="ARBA" id="ARBA00022737"/>
    </source>
</evidence>
<organism evidence="6 7">
    <name type="scientific">Microctonus hyperodae</name>
    <name type="common">Parasitoid wasp</name>
    <dbReference type="NCBI Taxonomy" id="165561"/>
    <lineage>
        <taxon>Eukaryota</taxon>
        <taxon>Metazoa</taxon>
        <taxon>Ecdysozoa</taxon>
        <taxon>Arthropoda</taxon>
        <taxon>Hexapoda</taxon>
        <taxon>Insecta</taxon>
        <taxon>Pterygota</taxon>
        <taxon>Neoptera</taxon>
        <taxon>Endopterygota</taxon>
        <taxon>Hymenoptera</taxon>
        <taxon>Apocrita</taxon>
        <taxon>Ichneumonoidea</taxon>
        <taxon>Braconidae</taxon>
        <taxon>Euphorinae</taxon>
        <taxon>Microctonus</taxon>
    </lineage>
</organism>
<dbReference type="InterPro" id="IPR003591">
    <property type="entry name" value="Leu-rich_rpt_typical-subtyp"/>
</dbReference>
<dbReference type="SUPFAM" id="SSF52058">
    <property type="entry name" value="L domain-like"/>
    <property type="match status" value="1"/>
</dbReference>
<keyword evidence="4" id="KW-0812">Transmembrane</keyword>